<dbReference type="InterPro" id="IPR036249">
    <property type="entry name" value="Thioredoxin-like_sf"/>
</dbReference>
<dbReference type="EMBL" id="BSDI01000014">
    <property type="protein sequence ID" value="GLH98168.1"/>
    <property type="molecule type" value="Genomic_DNA"/>
</dbReference>
<protein>
    <recommendedName>
        <fullName evidence="1">Thioredoxin domain-containing protein</fullName>
    </recommendedName>
</protein>
<feature type="domain" description="Thioredoxin" evidence="1">
    <location>
        <begin position="47"/>
        <end position="174"/>
    </location>
</feature>
<gene>
    <name evidence="2" type="ORF">Pa4123_34430</name>
</gene>
<dbReference type="Proteomes" id="UP001144280">
    <property type="component" value="Unassembled WGS sequence"/>
</dbReference>
<evidence type="ECO:0000313" key="3">
    <source>
        <dbReference type="Proteomes" id="UP001144280"/>
    </source>
</evidence>
<reference evidence="2" key="1">
    <citation type="submission" date="2022-12" db="EMBL/GenBank/DDBJ databases">
        <title>New Phytohabitans aurantiacus sp. RD004123 nov., an actinomycete isolated from soil.</title>
        <authorList>
            <person name="Triningsih D.W."/>
            <person name="Harunari E."/>
            <person name="Igarashi Y."/>
        </authorList>
    </citation>
    <scope>NUCLEOTIDE SEQUENCE</scope>
    <source>
        <strain evidence="2">RD004123</strain>
    </source>
</reference>
<dbReference type="SUPFAM" id="SSF52833">
    <property type="entry name" value="Thioredoxin-like"/>
    <property type="match status" value="1"/>
</dbReference>
<name>A0ABQ5QUA7_9ACTN</name>
<organism evidence="2 3">
    <name type="scientific">Phytohabitans aurantiacus</name>
    <dbReference type="NCBI Taxonomy" id="3016789"/>
    <lineage>
        <taxon>Bacteria</taxon>
        <taxon>Bacillati</taxon>
        <taxon>Actinomycetota</taxon>
        <taxon>Actinomycetes</taxon>
        <taxon>Micromonosporales</taxon>
        <taxon>Micromonosporaceae</taxon>
    </lineage>
</organism>
<dbReference type="Gene3D" id="3.40.30.10">
    <property type="entry name" value="Glutaredoxin"/>
    <property type="match status" value="1"/>
</dbReference>
<evidence type="ECO:0000259" key="1">
    <source>
        <dbReference type="PROSITE" id="PS51352"/>
    </source>
</evidence>
<sequence length="174" mass="18075">MLFLSIAVAILAALVLVDLLLSAAIIRRLRETETKLVEMTTPPASELSLGAAMPEFVSSDGQVSSAELAGGPVMIGFFSAGCRHCPAQAEALADRAEEISRAGVRVVSFLAVGEGATDELAPALRKAGLLVTEGDPSAAMTTFQVQGTPAFLMFGGDGRLLGRGHELSEVFNSK</sequence>
<dbReference type="RefSeq" id="WP_281896801.1">
    <property type="nucleotide sequence ID" value="NZ_BSDI01000014.1"/>
</dbReference>
<dbReference type="InterPro" id="IPR000866">
    <property type="entry name" value="AhpC/TSA"/>
</dbReference>
<comment type="caution">
    <text evidence="2">The sequence shown here is derived from an EMBL/GenBank/DDBJ whole genome shotgun (WGS) entry which is preliminary data.</text>
</comment>
<accession>A0ABQ5QUA7</accession>
<proteinExistence type="predicted"/>
<dbReference type="Pfam" id="PF00578">
    <property type="entry name" value="AhpC-TSA"/>
    <property type="match status" value="1"/>
</dbReference>
<dbReference type="InterPro" id="IPR013766">
    <property type="entry name" value="Thioredoxin_domain"/>
</dbReference>
<dbReference type="PROSITE" id="PS51352">
    <property type="entry name" value="THIOREDOXIN_2"/>
    <property type="match status" value="1"/>
</dbReference>
<evidence type="ECO:0000313" key="2">
    <source>
        <dbReference type="EMBL" id="GLH98168.1"/>
    </source>
</evidence>
<keyword evidence="3" id="KW-1185">Reference proteome</keyword>